<keyword evidence="4" id="KW-0645">Protease</keyword>
<dbReference type="SMART" id="SM00710">
    <property type="entry name" value="PbH1"/>
    <property type="match status" value="5"/>
</dbReference>
<dbReference type="InterPro" id="IPR011050">
    <property type="entry name" value="Pectin_lyase_fold/virulence"/>
</dbReference>
<protein>
    <submittedName>
        <fullName evidence="4">Extracellular serine protease</fullName>
    </submittedName>
</protein>
<accession>A0AA86GIF6</accession>
<dbReference type="Gene3D" id="2.40.128.130">
    <property type="entry name" value="Autotransporter beta-domain"/>
    <property type="match status" value="1"/>
</dbReference>
<dbReference type="NCBIfam" id="TIGR02601">
    <property type="entry name" value="autotrns_rpt"/>
    <property type="match status" value="4"/>
</dbReference>
<evidence type="ECO:0000259" key="3">
    <source>
        <dbReference type="PROSITE" id="PS51208"/>
    </source>
</evidence>
<dbReference type="InterPro" id="IPR005546">
    <property type="entry name" value="Autotransporte_beta"/>
</dbReference>
<dbReference type="SUPFAM" id="SSF103515">
    <property type="entry name" value="Autotransporter"/>
    <property type="match status" value="1"/>
</dbReference>
<dbReference type="KEGG" id="sgi:SGRAN_0983"/>
<name>A0AA86GIF6_9SPHN</name>
<dbReference type="InterPro" id="IPR006626">
    <property type="entry name" value="PbH1"/>
</dbReference>
<organism evidence="4 5">
    <name type="scientific">Sphingopyxis granuli</name>
    <dbReference type="NCBI Taxonomy" id="267128"/>
    <lineage>
        <taxon>Bacteria</taxon>
        <taxon>Pseudomonadati</taxon>
        <taxon>Pseudomonadota</taxon>
        <taxon>Alphaproteobacteria</taxon>
        <taxon>Sphingomonadales</taxon>
        <taxon>Sphingomonadaceae</taxon>
        <taxon>Sphingopyxis</taxon>
    </lineage>
</organism>
<keyword evidence="4" id="KW-0378">Hydrolase</keyword>
<dbReference type="GO" id="GO:0008233">
    <property type="term" value="F:peptidase activity"/>
    <property type="evidence" value="ECO:0007669"/>
    <property type="project" value="UniProtKB-KW"/>
</dbReference>
<dbReference type="SMART" id="SM00869">
    <property type="entry name" value="Autotransporter"/>
    <property type="match status" value="1"/>
</dbReference>
<dbReference type="Pfam" id="PF12951">
    <property type="entry name" value="PATR"/>
    <property type="match status" value="7"/>
</dbReference>
<sequence>MKRHANISLRALLCASVFGGVLPTAAAAQDITIDDATTAQVSLGAGQTLTVTETGSITTAGRVIGVPTTGTGTATIVNRGRIESTSTTTLTSTIGPASTINLNLTNEAGGSITGARPVYFTTGELINRGTIASTMTGTSTADAINAVQDSIVRLEAGSVTSASSATTGNSYAVNFTGGGNSIYIDTGATVNGTIRAATGGVGANRVYLTGTGTQTLGPISGFNGYYIDSGDWTVTSSITAAAEGSTIAEGATLRWGNGGATGSISGNIVNNGRLIVNRTNQVVGFTTASITGTGQLIVDSPGAAGGLTLRAPGTSYSGDTIVKNGTFSGVATNAMSASSEVVLESAGILDIVTGFDQEIGGLSGAGATNINGAALTLGGKGTSTSYTGAFAGDGSLTKVGAGTFTYDGTGALGGGVTVRGGGLLLDGTLTSDLLVENGGQLGGTGSLAGNAVVNGTLAGLSGQTLTLQSLQLGAGSTVSATLGSESAPVLFDVLGDLTLDGALTVTPATDFGAGLYRIFSYGGTLTDNGLDVGALSGGATGALQTATAGQVNLVVSTGSTLSDIQFWNGTKVAGDGTIAGGDGVWSVDGRTNWTDLDGATTETWGGRFAVFTGPAGTVTVDDDAGAISTSGLQFVSDGYRIEGDPLTLAGAADVRVGDGTAAGATTSATIASNITGSGSLVKQDLGTLILAGANDHAGGTRIAGGTLRIDAGGSLATTGATPAVGIAASTPASALTLVNAGRITASDRAIDAATGTTLSLLNESGGVIEGASGVYLDAGEVINRGSITATTGDAIQAAAGSTVRLEAGSTTAFTGSGTNYAVNFLGGSNTLYLDTDATVTGQIRGASAAGSGPDRVYLNGTGSAVLPSMTNFEGYYFQSGDWTVTASFLATAEGSTIDEGATLRWGNGGTTGSISGQVTNNGQLIVNRTNQVVGFTTAPITGTGQLIIDSPGAAGGLTLRAPGTTYSGDTIVRNGTFSGVATNAMSANSEVVLESAGILDIVAGFDQEIGGLSGVGATNINGAALTIGGKGTSTSYTGAFAGDGSLTKVGAGTLTYGGTGALGGGVTVRGGSLLLEGNLTGDLLVENGGRLGGTGTLAGNAVVDGTLAGLSGQTLTLQSLVLGTNATVAATLGSESAPVLFDVLGDLTLDGTLAVTPATDFGAGLYRIFAYGGTLTDNGLDVGPLGSGTSGALQTATAGQVNLVVSTGSTVSDIQFWNGTKTAGDGTIAGGDGVWSAGPATNWTDLDGVSTEAWGGRFAVFAGAAGTVTIDDDAGAIAPAGMQFVSSGYRVEGDPLTLTGAVDVRVGDGTAAGAATSATIASNLTGAGSLVKRDLGTLTLTGTNNHAGGTRIADGTLRIDAGGSLDTAGTTPAVGIVASTPASTVTLVNAGRITASERAIDAAAGTTLSLLNESGGVIEGASGVYLAAGEVVNRGSITATNGDAIQAAAGSTVRLEAGSTTAFTGSGTNYAVNFLGGSNNLYIDTGATVTGQIRGASATGSGPDRVYLTGSGSAILPSMTNFEGYYFQSGDWTVTASFVATAEGSTIDAGATLRWGNGGTTGSVSGQVTNNGRLIINRTNQVVAFTTAPITGTGQLIVDSPGAVGGLTLRAPGTTYSGDTIVRNGTFRGGASNAMSANSEVVLESAGTLDIIAGFDQEIGGLSGVGATNINGAALTLGGTGLSTSYTGALSGDGSLVKTGTGTLTYGGTGALGGGITVRGGGLTVDGNLTSDVLVEAGASLGGAGLLAGNAVVDGTLAGLSGQTLTLQSLELGAGSTVAATLGSESAPTLFEVLGDLTLDGTLAVTPDTGFGAGLYRIFAYGGALTDNGLDVDPLGAGITGTVQTSITGQVNLVVDDGSGLSSIQFWNGTKTAGDGTIAGGDGVWSAGSGSNWTDSDGASSEAWGGRFAVFDGAAGTVTIDDAAGAVSATGIQFATDGYRVEGDPLTLAGAVDVRVGDGTAGGAATSATIASNLTGAGSLAKQDLGTLILTGANDYTGGTRILAGTLQVGAGGTSGTLPGNVLIGGGTLAFDRSDDVGYGGTITGQGQLRQQGSGTLTLTADSSAFTGTTTVDAGQLRVNGALGGTAIAAAGGLLGGTGRLGDIIVRSGGTLAPGNSIGLLTARSATFEAGSVFAVEVNPDGTTDLLRTTGQVVIDGGTVEVLAGAGNYAITSDYTLIEAAGGVVRGGASNGFEGVTTNLAFLTPTLGYSANAVTLNLTRNDVDFTDVAATANQRSVASAIQSAGLGSALYDAVLYLDGAGARSAFDLASGEIHASVRTAMVEDLRRPRAAVMQRLGTAPDGLGMWLQGFTSRGDNRDRPNAARIERQTNGIIGGIDVGDADARGGLAIGYGSNDVTGAARASSARAKSLHVMAYGGARLAGLRLSVGAGYSDVDVDSERAPAFGGLSGNHTASYGGSVLHGFADVGLPLALGGGSVEPFAGIAHVEARTKAFTETGAGPLALAADRAKDGFTLSTLGLRAETSATGPLAVRASAAWQHGFGTIAPVSNLRFAGGTAAPFRVAGAAIARDAAVLDVDLMWRLTDKMRFSLGYSGQLGANVQDHAGTVSLGFVF</sequence>
<evidence type="ECO:0000313" key="5">
    <source>
        <dbReference type="Proteomes" id="UP000058599"/>
    </source>
</evidence>
<dbReference type="SUPFAM" id="SSF51126">
    <property type="entry name" value="Pectin lyase-like"/>
    <property type="match status" value="5"/>
</dbReference>
<feature type="chain" id="PRO_5041716007" evidence="2">
    <location>
        <begin position="29"/>
        <end position="2573"/>
    </location>
</feature>
<proteinExistence type="predicted"/>
<evidence type="ECO:0000256" key="2">
    <source>
        <dbReference type="SAM" id="SignalP"/>
    </source>
</evidence>
<feature type="domain" description="Autotransporter" evidence="3">
    <location>
        <begin position="2298"/>
        <end position="2573"/>
    </location>
</feature>
<gene>
    <name evidence="4" type="ORF">SGRAN_0983</name>
</gene>
<dbReference type="InterPro" id="IPR036709">
    <property type="entry name" value="Autotransporte_beta_dom_sf"/>
</dbReference>
<dbReference type="RefSeq" id="WP_067181153.1">
    <property type="nucleotide sequence ID" value="NZ_CP012199.1"/>
</dbReference>
<keyword evidence="1 2" id="KW-0732">Signal</keyword>
<dbReference type="GO" id="GO:0006508">
    <property type="term" value="P:proteolysis"/>
    <property type="evidence" value="ECO:0007669"/>
    <property type="project" value="UniProtKB-KW"/>
</dbReference>
<dbReference type="PROSITE" id="PS51208">
    <property type="entry name" value="AUTOTRANSPORTER"/>
    <property type="match status" value="1"/>
</dbReference>
<evidence type="ECO:0000256" key="1">
    <source>
        <dbReference type="ARBA" id="ARBA00022729"/>
    </source>
</evidence>
<dbReference type="InterPro" id="IPR013425">
    <property type="entry name" value="Autotrns_rpt"/>
</dbReference>
<reference evidence="4 5" key="1">
    <citation type="journal article" date="2016" name="BMC Genomics">
        <title>Genomic analysis of the nitrate-respiring Sphingopyxis granuli (formerly Sphingomonas macrogoltabida) strain TFA.</title>
        <authorList>
            <person name="Garcia-Romero I."/>
            <person name="Perez-Pulido A.J."/>
            <person name="Gonzalez-Flores Y.E."/>
            <person name="Reyes-Ramirez F."/>
            <person name="Santero E."/>
            <person name="Floriano B."/>
        </authorList>
    </citation>
    <scope>NUCLEOTIDE SEQUENCE [LARGE SCALE GENOMIC DNA]</scope>
    <source>
        <strain evidence="4 5">TFA</strain>
    </source>
</reference>
<dbReference type="Proteomes" id="UP000058599">
    <property type="component" value="Chromosome"/>
</dbReference>
<feature type="signal peptide" evidence="2">
    <location>
        <begin position="1"/>
        <end position="28"/>
    </location>
</feature>
<evidence type="ECO:0000313" key="4">
    <source>
        <dbReference type="EMBL" id="AMG73377.1"/>
    </source>
</evidence>
<dbReference type="EMBL" id="CP012199">
    <property type="protein sequence ID" value="AMG73377.1"/>
    <property type="molecule type" value="Genomic_DNA"/>
</dbReference>
<keyword evidence="5" id="KW-1185">Reference proteome</keyword>